<protein>
    <recommendedName>
        <fullName evidence="11">PH domain-containing protein</fullName>
    </recommendedName>
</protein>
<dbReference type="GO" id="GO:0005737">
    <property type="term" value="C:cytoplasm"/>
    <property type="evidence" value="ECO:0007669"/>
    <property type="project" value="InterPro"/>
</dbReference>
<sequence length="1455" mass="160260">MEPPPPATGQGKLPSGVPAFPSLTMASSSGAASSSQSHSQSQSQSQSQTQSQPRSKPRAGPAIPVGLSEASLDSPSFRAMTVHFTEQLDTIERWLEGYVRSTSKVVHDMLALEDTINTYLIKMTPPPAAASTTAHTDTVIDADYTLLALRRASDGARDWWGGILAAVRRLEPLSADPIRNFLAGELRTFRETRRTLEAAQKTFDTTLARYVSQSKTKEPSALREDAFAVYETRKAYLKASMDFCQLAPQLRYSLDRLLIRVCADLYRELRRSRSGGETGTSAQAAADRGEELERIRGWTKEMEASEGVFRRELQVARREIGEGTLAMYKPSRELEDYSISTVPFLGSRGPMSVQRKDQVAFISEKQGWLFLRVLSGKPVRTTWVRRWYYCRDGIFGWLVQGPQGVLQGDEIGVLLCSAKPAVQEERRFCFEVKTKTQTILLQAETQNQLIEWLEVFEVAKKKAFESSMGRDQSALLGGVDPAFSITQPSIPEFSAKMLESIDEQSGGLERQITLPIPADASLGSRQSFDFANNPPRRSITTLVGREDGESGRDHAARIMQKLDLHRKSNFGSSPDAGGIPAAGPGGIASLITASQSLLPSYSTAPSTLNAQTPTLRLPNTSIVTPLAQHTGSLAPATFAKAPISTPLGKAAILASAGIDAGRSLPSAVIANYWGSSPWSSMNLPSSGGLQPVSDLDDPFISHIQPRAPTLEKTTAPITGHRKTMSVDTKVTSADIARAQQEQRHLDETTFPVNYPPELRAQYAQFRLVFPTARPDEKPVLVFNAAWTSSSAGEGKEGHGMAGNGRIYLTPDNMYFYGHQLGLIVAYSISLDTIAEVTAAPGKDCDFIYLHLNQDMNDSGFSRITVKVFLEDFALLHARLDLLVDDLEAEEPMDTSAIVAALINLEKEQYEKRSPSVESWEEVSSNTPIDDGTAFGRPVLRRHQGGSSGRYRMGRGLLKKPAPKFQLPAHAVVYEPADMGKIVAERHFEISAKACFHVLFGDKSFIFPQLYFERRAREIAQGPWELQDHGRMKRQFKFKVDYVDMLGRSKPGEVTDTQTIDVFKDHITYVVTHIKTPWHLPHSQAFKLVTKVVITHVAKSKCKLAIYTKADWSKAPTFAKSMVQRQALDDAANDAEELAEVATDQVRRLGPHSRTKRAIQVYGGVGQQQQAVIFTAPDDAAGSEKKTTSGGAQIRPRTLTTMMLETGRSFMESAITSIMMWAFAVVKRIFRIISAQRVILVLLALSAAYNLVVVTQGGSAWWTERRAAKYMNRIGVGPNLVMSKAIYILDLEEASRGSAAVPGWGRPVGSQCYDTFQAIVNTTDLDAPYHEAGAGLSSAASKAAARRLRRTRQRLGNYRHDLLVAMRVVNSIEKEMMQSEWENWLADENARCDQVRIVLEGSRQGGDAQGLEQKVLASGGDGKVSKEVLREWYGEYCGSCEADQRALVRDRGSLVM</sequence>
<gene>
    <name evidence="9" type="ORF">B0H67DRAFT_585227</name>
</gene>
<feature type="compositionally biased region" description="Basic and acidic residues" evidence="5">
    <location>
        <begin position="544"/>
        <end position="553"/>
    </location>
</feature>
<dbReference type="Pfam" id="PF16746">
    <property type="entry name" value="BAR_3"/>
    <property type="match status" value="1"/>
</dbReference>
<dbReference type="SMART" id="SM00233">
    <property type="entry name" value="PH"/>
    <property type="match status" value="1"/>
</dbReference>
<evidence type="ECO:0008006" key="11">
    <source>
        <dbReference type="Google" id="ProtNLM"/>
    </source>
</evidence>
<dbReference type="CDD" id="cd07609">
    <property type="entry name" value="BAR_SIP3_fungi"/>
    <property type="match status" value="1"/>
</dbReference>
<dbReference type="InterPro" id="IPR039463">
    <property type="entry name" value="Sip3/Lam1_BAR"/>
</dbReference>
<dbReference type="InterPro" id="IPR031968">
    <property type="entry name" value="VASt"/>
</dbReference>
<dbReference type="InterPro" id="IPR027267">
    <property type="entry name" value="AH/BAR_dom_sf"/>
</dbReference>
<feature type="transmembrane region" description="Helical" evidence="6">
    <location>
        <begin position="1208"/>
        <end position="1225"/>
    </location>
</feature>
<feature type="region of interest" description="Disordered" evidence="5">
    <location>
        <begin position="523"/>
        <end position="553"/>
    </location>
</feature>
<name>A0AA40A8X5_9PEZI</name>
<dbReference type="FunFam" id="2.30.29.30:FF:000349">
    <property type="entry name" value="Transcription factor SipA3"/>
    <property type="match status" value="1"/>
</dbReference>
<evidence type="ECO:0000256" key="4">
    <source>
        <dbReference type="ARBA" id="ARBA00023136"/>
    </source>
</evidence>
<accession>A0AA40A8X5</accession>
<dbReference type="EMBL" id="JAUKUA010000005">
    <property type="protein sequence ID" value="KAK0711406.1"/>
    <property type="molecule type" value="Genomic_DNA"/>
</dbReference>
<feature type="domain" description="PH" evidence="7">
    <location>
        <begin position="362"/>
        <end position="461"/>
    </location>
</feature>
<dbReference type="SUPFAM" id="SSF103657">
    <property type="entry name" value="BAR/IMD domain-like"/>
    <property type="match status" value="1"/>
</dbReference>
<proteinExistence type="predicted"/>
<feature type="transmembrane region" description="Helical" evidence="6">
    <location>
        <begin position="1237"/>
        <end position="1261"/>
    </location>
</feature>
<dbReference type="SUPFAM" id="SSF50729">
    <property type="entry name" value="PH domain-like"/>
    <property type="match status" value="1"/>
</dbReference>
<evidence type="ECO:0000256" key="1">
    <source>
        <dbReference type="ARBA" id="ARBA00004370"/>
    </source>
</evidence>
<reference evidence="9" key="1">
    <citation type="submission" date="2023-06" db="EMBL/GenBank/DDBJ databases">
        <title>Genome-scale phylogeny and comparative genomics of the fungal order Sordariales.</title>
        <authorList>
            <consortium name="Lawrence Berkeley National Laboratory"/>
            <person name="Hensen N."/>
            <person name="Bonometti L."/>
            <person name="Westerberg I."/>
            <person name="Brannstrom I.O."/>
            <person name="Guillou S."/>
            <person name="Cros-Aarteil S."/>
            <person name="Calhoun S."/>
            <person name="Haridas S."/>
            <person name="Kuo A."/>
            <person name="Mondo S."/>
            <person name="Pangilinan J."/>
            <person name="Riley R."/>
            <person name="Labutti K."/>
            <person name="Andreopoulos B."/>
            <person name="Lipzen A."/>
            <person name="Chen C."/>
            <person name="Yanf M."/>
            <person name="Daum C."/>
            <person name="Ng V."/>
            <person name="Clum A."/>
            <person name="Steindorff A."/>
            <person name="Ohm R."/>
            <person name="Martin F."/>
            <person name="Silar P."/>
            <person name="Natvig D."/>
            <person name="Lalanne C."/>
            <person name="Gautier V."/>
            <person name="Ament-Velasquez S.L."/>
            <person name="Kruys A."/>
            <person name="Hutchinson M.I."/>
            <person name="Powell A.J."/>
            <person name="Barry K."/>
            <person name="Miller A.N."/>
            <person name="Grigoriev I.V."/>
            <person name="Debuchy R."/>
            <person name="Gladieux P."/>
            <person name="Thoren M.H."/>
            <person name="Johannesson H."/>
        </authorList>
    </citation>
    <scope>NUCLEOTIDE SEQUENCE</scope>
    <source>
        <strain evidence="9">SMH4607-1</strain>
    </source>
</reference>
<dbReference type="PANTHER" id="PTHR14248">
    <property type="entry name" value="CYCLIN Y, ISOFORM A"/>
    <property type="match status" value="1"/>
</dbReference>
<dbReference type="InterPro" id="IPR042067">
    <property type="entry name" value="Sip3_PH"/>
</dbReference>
<dbReference type="InterPro" id="IPR011993">
    <property type="entry name" value="PH-like_dom_sf"/>
</dbReference>
<comment type="caution">
    <text evidence="9">The sequence shown here is derived from an EMBL/GenBank/DDBJ whole genome shotgun (WGS) entry which is preliminary data.</text>
</comment>
<keyword evidence="10" id="KW-1185">Reference proteome</keyword>
<evidence type="ECO:0000256" key="3">
    <source>
        <dbReference type="ARBA" id="ARBA00022989"/>
    </source>
</evidence>
<evidence type="ECO:0000259" key="8">
    <source>
        <dbReference type="PROSITE" id="PS51778"/>
    </source>
</evidence>
<comment type="subcellular location">
    <subcellularLocation>
        <location evidence="1">Membrane</location>
    </subcellularLocation>
</comment>
<dbReference type="GO" id="GO:0016020">
    <property type="term" value="C:membrane"/>
    <property type="evidence" value="ECO:0007669"/>
    <property type="project" value="UniProtKB-SubCell"/>
</dbReference>
<keyword evidence="2 6" id="KW-0812">Transmembrane</keyword>
<evidence type="ECO:0000256" key="5">
    <source>
        <dbReference type="SAM" id="MobiDB-lite"/>
    </source>
</evidence>
<evidence type="ECO:0000313" key="9">
    <source>
        <dbReference type="EMBL" id="KAK0711406.1"/>
    </source>
</evidence>
<dbReference type="PROSITE" id="PS50003">
    <property type="entry name" value="PH_DOMAIN"/>
    <property type="match status" value="1"/>
</dbReference>
<dbReference type="Pfam" id="PF00169">
    <property type="entry name" value="PH"/>
    <property type="match status" value="1"/>
</dbReference>
<evidence type="ECO:0000313" key="10">
    <source>
        <dbReference type="Proteomes" id="UP001172102"/>
    </source>
</evidence>
<dbReference type="CDD" id="cd13280">
    <property type="entry name" value="PH_SIP3"/>
    <property type="match status" value="1"/>
</dbReference>
<feature type="domain" description="VASt" evidence="8">
    <location>
        <begin position="978"/>
        <end position="1149"/>
    </location>
</feature>
<dbReference type="Proteomes" id="UP001172102">
    <property type="component" value="Unassembled WGS sequence"/>
</dbReference>
<dbReference type="PROSITE" id="PS51778">
    <property type="entry name" value="VAST"/>
    <property type="match status" value="1"/>
</dbReference>
<dbReference type="FunFam" id="1.20.1270.60:FF:000079">
    <property type="entry name" value="Transcription factor SipA3"/>
    <property type="match status" value="1"/>
</dbReference>
<dbReference type="InterPro" id="IPR004148">
    <property type="entry name" value="BAR_dom"/>
</dbReference>
<feature type="region of interest" description="Disordered" evidence="5">
    <location>
        <begin position="1"/>
        <end position="70"/>
    </location>
</feature>
<dbReference type="InterPro" id="IPR001849">
    <property type="entry name" value="PH_domain"/>
</dbReference>
<dbReference type="Gene3D" id="2.30.29.30">
    <property type="entry name" value="Pleckstrin-homology domain (PH domain)/Phosphotyrosine-binding domain (PTB)"/>
    <property type="match status" value="1"/>
</dbReference>
<organism evidence="9 10">
    <name type="scientific">Lasiosphaeris hirsuta</name>
    <dbReference type="NCBI Taxonomy" id="260670"/>
    <lineage>
        <taxon>Eukaryota</taxon>
        <taxon>Fungi</taxon>
        <taxon>Dikarya</taxon>
        <taxon>Ascomycota</taxon>
        <taxon>Pezizomycotina</taxon>
        <taxon>Sordariomycetes</taxon>
        <taxon>Sordariomycetidae</taxon>
        <taxon>Sordariales</taxon>
        <taxon>Lasiosphaeriaceae</taxon>
        <taxon>Lasiosphaeris</taxon>
    </lineage>
</organism>
<dbReference type="Pfam" id="PF16016">
    <property type="entry name" value="VASt"/>
    <property type="match status" value="1"/>
</dbReference>
<keyword evidence="3 6" id="KW-1133">Transmembrane helix</keyword>
<evidence type="ECO:0000256" key="6">
    <source>
        <dbReference type="SAM" id="Phobius"/>
    </source>
</evidence>
<feature type="compositionally biased region" description="Low complexity" evidence="5">
    <location>
        <begin position="26"/>
        <end position="52"/>
    </location>
</feature>
<evidence type="ECO:0000259" key="7">
    <source>
        <dbReference type="PROSITE" id="PS50003"/>
    </source>
</evidence>
<evidence type="ECO:0000256" key="2">
    <source>
        <dbReference type="ARBA" id="ARBA00022692"/>
    </source>
</evidence>
<keyword evidence="4 6" id="KW-0472">Membrane</keyword>
<dbReference type="Gene3D" id="1.20.1270.60">
    <property type="entry name" value="Arfaptin homology (AH) domain/BAR domain"/>
    <property type="match status" value="1"/>
</dbReference>